<dbReference type="Proteomes" id="UP001500279">
    <property type="component" value="Unassembled WGS sequence"/>
</dbReference>
<dbReference type="EMBL" id="BAAAEW010000026">
    <property type="protein sequence ID" value="GAA0761202.1"/>
    <property type="molecule type" value="Genomic_DNA"/>
</dbReference>
<protein>
    <submittedName>
        <fullName evidence="2">MBL fold metallo-hydrolase</fullName>
    </submittedName>
</protein>
<reference evidence="2 3" key="1">
    <citation type="journal article" date="2019" name="Int. J. Syst. Evol. Microbiol.">
        <title>The Global Catalogue of Microorganisms (GCM) 10K type strain sequencing project: providing services to taxonomists for standard genome sequencing and annotation.</title>
        <authorList>
            <consortium name="The Broad Institute Genomics Platform"/>
            <consortium name="The Broad Institute Genome Sequencing Center for Infectious Disease"/>
            <person name="Wu L."/>
            <person name="Ma J."/>
        </authorList>
    </citation>
    <scope>NUCLEOTIDE SEQUENCE [LARGE SCALE GENOMIC DNA]</scope>
    <source>
        <strain evidence="2 3">JCM 15503</strain>
    </source>
</reference>
<proteinExistence type="predicted"/>
<comment type="caution">
    <text evidence="2">The sequence shown here is derived from an EMBL/GenBank/DDBJ whole genome shotgun (WGS) entry which is preliminary data.</text>
</comment>
<dbReference type="InterPro" id="IPR001279">
    <property type="entry name" value="Metallo-B-lactamas"/>
</dbReference>
<organism evidence="2 3">
    <name type="scientific">Ideonella azotifigens</name>
    <dbReference type="NCBI Taxonomy" id="513160"/>
    <lineage>
        <taxon>Bacteria</taxon>
        <taxon>Pseudomonadati</taxon>
        <taxon>Pseudomonadota</taxon>
        <taxon>Betaproteobacteria</taxon>
        <taxon>Burkholderiales</taxon>
        <taxon>Sphaerotilaceae</taxon>
        <taxon>Ideonella</taxon>
    </lineage>
</organism>
<accession>A0ABN1KBZ0</accession>
<gene>
    <name evidence="2" type="ORF">GCM10009107_44690</name>
</gene>
<dbReference type="PANTHER" id="PTHR15032:SF4">
    <property type="entry name" value="N-ACYL-PHOSPHATIDYLETHANOLAMINE-HYDROLYZING PHOSPHOLIPASE D"/>
    <property type="match status" value="1"/>
</dbReference>
<dbReference type="PANTHER" id="PTHR15032">
    <property type="entry name" value="N-ACYL-PHOSPHATIDYLETHANOLAMINE-HYDROLYZING PHOSPHOLIPASE D"/>
    <property type="match status" value="1"/>
</dbReference>
<dbReference type="InterPro" id="IPR024884">
    <property type="entry name" value="NAPE-PLD"/>
</dbReference>
<evidence type="ECO:0000313" key="3">
    <source>
        <dbReference type="Proteomes" id="UP001500279"/>
    </source>
</evidence>
<dbReference type="Gene3D" id="3.60.15.10">
    <property type="entry name" value="Ribonuclease Z/Hydroxyacylglutathione hydrolase-like"/>
    <property type="match status" value="1"/>
</dbReference>
<dbReference type="SUPFAM" id="SSF56281">
    <property type="entry name" value="Metallo-hydrolase/oxidoreductase"/>
    <property type="match status" value="1"/>
</dbReference>
<evidence type="ECO:0000313" key="2">
    <source>
        <dbReference type="EMBL" id="GAA0761202.1"/>
    </source>
</evidence>
<dbReference type="PIRSF" id="PIRSF038896">
    <property type="entry name" value="NAPE-PLD"/>
    <property type="match status" value="1"/>
</dbReference>
<dbReference type="Pfam" id="PF12706">
    <property type="entry name" value="Lactamase_B_2"/>
    <property type="match status" value="1"/>
</dbReference>
<keyword evidence="3" id="KW-1185">Reference proteome</keyword>
<sequence length="353" mass="38744">MSGPDKTSPAHHVPGGGYRNVAVEFRPRSLGEVLRWRWQASRDGKPFPPQAPTPQVAPDLAYLLANRGAAQQPGATWLGHATALVQLGGISLLTDPVFSERCSPLPFAGPKRHQPPGIALAELPHIELVLVSHNHYDHLDAASVQALARQPGGPPQFIVPLGLKAWFARLGIVNCIELDWWQAHTLPAAKGDVTVELVPAQHWSARGLGDRMATLWGGFAVFAPDCHLFYAGDTAYSREFAHMRERYAPRQSPEHGGGFDLALLPIGAYEPRWFMGSQHINVEEALRIHRDLGAKRSLGLHWGTFALADEAVDEPPRELARQRPASGLSEDEFFVTAIGETRRLPAREHLHDG</sequence>
<evidence type="ECO:0000259" key="1">
    <source>
        <dbReference type="Pfam" id="PF12706"/>
    </source>
</evidence>
<dbReference type="RefSeq" id="WP_231012902.1">
    <property type="nucleotide sequence ID" value="NZ_BAAAEW010000026.1"/>
</dbReference>
<name>A0ABN1KBZ0_9BURK</name>
<dbReference type="InterPro" id="IPR036866">
    <property type="entry name" value="RibonucZ/Hydroxyglut_hydro"/>
</dbReference>
<feature type="domain" description="Metallo-beta-lactamase" evidence="1">
    <location>
        <begin position="92"/>
        <end position="302"/>
    </location>
</feature>